<keyword evidence="2" id="KW-1185">Reference proteome</keyword>
<accession>A0ABT5XH28</accession>
<protein>
    <recommendedName>
        <fullName evidence="3">Site-specific DNA-methyltransferase (adenine-specific)</fullName>
    </recommendedName>
</protein>
<dbReference type="EMBL" id="JARFPL010000040">
    <property type="protein sequence ID" value="MDF0594014.1"/>
    <property type="molecule type" value="Genomic_DNA"/>
</dbReference>
<gene>
    <name evidence="1" type="ORF">P0O24_10520</name>
</gene>
<reference evidence="1 2" key="1">
    <citation type="submission" date="2023-03" db="EMBL/GenBank/DDBJ databases">
        <title>Whole genome sequencing of Methanotrichaceae archaeon M04Ac.</title>
        <authorList>
            <person name="Khomyakova M.A."/>
            <person name="Merkel A.Y."/>
            <person name="Slobodkin A.I."/>
        </authorList>
    </citation>
    <scope>NUCLEOTIDE SEQUENCE [LARGE SCALE GENOMIC DNA]</scope>
    <source>
        <strain evidence="1 2">M04Ac</strain>
    </source>
</reference>
<sequence>MQGCGIDGETKEVVCREADRRRLTEELSGLCAAGRFDEVLEAVDGCLPMDTAGEFVPKGERSDVVCDLLAHLAEEMIRMNKEKQEEIRGFLAWLEEFCGARIDDLSNKTKVFAYYEIEFSELLAVLKKNKRKLACDPGRRAFSEDLRREYSASMEKLAPLLLRIGEVDRLIDAIVYRLYGLTAEEVEIVAGSLS</sequence>
<evidence type="ECO:0000313" key="1">
    <source>
        <dbReference type="EMBL" id="MDF0594014.1"/>
    </source>
</evidence>
<proteinExistence type="predicted"/>
<evidence type="ECO:0000313" key="2">
    <source>
        <dbReference type="Proteomes" id="UP001215956"/>
    </source>
</evidence>
<dbReference type="RefSeq" id="WP_316969713.1">
    <property type="nucleotide sequence ID" value="NZ_JARFPL010000040.1"/>
</dbReference>
<organism evidence="1 2">
    <name type="scientific">Candidatus Methanocrinis alkalitolerans</name>
    <dbReference type="NCBI Taxonomy" id="3033395"/>
    <lineage>
        <taxon>Archaea</taxon>
        <taxon>Methanobacteriati</taxon>
        <taxon>Methanobacteriota</taxon>
        <taxon>Stenosarchaea group</taxon>
        <taxon>Methanomicrobia</taxon>
        <taxon>Methanotrichales</taxon>
        <taxon>Methanotrichaceae</taxon>
        <taxon>Methanocrinis</taxon>
    </lineage>
</organism>
<evidence type="ECO:0008006" key="3">
    <source>
        <dbReference type="Google" id="ProtNLM"/>
    </source>
</evidence>
<dbReference type="Proteomes" id="UP001215956">
    <property type="component" value="Unassembled WGS sequence"/>
</dbReference>
<comment type="caution">
    <text evidence="1">The sequence shown here is derived from an EMBL/GenBank/DDBJ whole genome shotgun (WGS) entry which is preliminary data.</text>
</comment>
<name>A0ABT5XH28_9EURY</name>